<name>A0A0C2XVW9_SERVB</name>
<dbReference type="Proteomes" id="UP000054097">
    <property type="component" value="Unassembled WGS sequence"/>
</dbReference>
<reference evidence="5 6" key="1">
    <citation type="submission" date="2014-04" db="EMBL/GenBank/DDBJ databases">
        <authorList>
            <consortium name="DOE Joint Genome Institute"/>
            <person name="Kuo A."/>
            <person name="Zuccaro A."/>
            <person name="Kohler A."/>
            <person name="Nagy L.G."/>
            <person name="Floudas D."/>
            <person name="Copeland A."/>
            <person name="Barry K.W."/>
            <person name="Cichocki N."/>
            <person name="Veneault-Fourrey C."/>
            <person name="LaButti K."/>
            <person name="Lindquist E.A."/>
            <person name="Lipzen A."/>
            <person name="Lundell T."/>
            <person name="Morin E."/>
            <person name="Murat C."/>
            <person name="Sun H."/>
            <person name="Tunlid A."/>
            <person name="Henrissat B."/>
            <person name="Grigoriev I.V."/>
            <person name="Hibbett D.S."/>
            <person name="Martin F."/>
            <person name="Nordberg H.P."/>
            <person name="Cantor M.N."/>
            <person name="Hua S.X."/>
        </authorList>
    </citation>
    <scope>NUCLEOTIDE SEQUENCE [LARGE SCALE GENOMIC DNA]</scope>
    <source>
        <strain evidence="5 6">MAFF 305830</strain>
    </source>
</reference>
<comment type="similarity">
    <text evidence="1">Belongs to the HGH1 family.</text>
</comment>
<dbReference type="HOGENOM" id="CLU_037769_2_0_1"/>
<keyword evidence="6" id="KW-1185">Reference proteome</keyword>
<sequence>MALNQYKEILPFLHDRNPNARTVALTNLLPLTAANSPLRSLFFSGVSSGGLKGYSEPEVIRDLKLLCRDQPATAHDAFKALVNLSDSALLAPSISEPIFLGFLVSYIYHWDSLLSDLACMLLSNATCQPATCRALIGLDVEVIPTTMDGASPTLYASQSRCPTSPPPNPLPNGVARKERALSLLVNAFSESPTPGTKRKGQLHFLATVFANISGQREGREFLLSPHRPIATTEDKGSEVALASLIPFTEHPDTIRRGGIVSTIKNCAFIQEAHKMMLSSEKETFPLSFVDKPVPGLDILPRILLPLAGPEEFELEDIDLLLPELQFLPDTKIREKDPILRATHLESLILLCTTRWGRETQRKSGVYEIVKMMHESEADDTVLNLIDRLVNLLKRDEDPNEQAESKDSGAVLGGNESDEDEKIVEI</sequence>
<evidence type="ECO:0008006" key="7">
    <source>
        <dbReference type="Google" id="ProtNLM"/>
    </source>
</evidence>
<protein>
    <recommendedName>
        <fullName evidence="7">Protein HGH1 homolog</fullName>
    </recommendedName>
</protein>
<feature type="compositionally biased region" description="Basic and acidic residues" evidence="2">
    <location>
        <begin position="395"/>
        <end position="406"/>
    </location>
</feature>
<dbReference type="AlphaFoldDB" id="A0A0C2XVW9"/>
<feature type="domain" description="Protein HGH1 N-terminal" evidence="3">
    <location>
        <begin position="107"/>
        <end position="340"/>
    </location>
</feature>
<evidence type="ECO:0000313" key="5">
    <source>
        <dbReference type="EMBL" id="KIM33022.1"/>
    </source>
</evidence>
<evidence type="ECO:0000256" key="1">
    <source>
        <dbReference type="ARBA" id="ARBA00006712"/>
    </source>
</evidence>
<dbReference type="InterPro" id="IPR039717">
    <property type="entry name" value="Hgh1"/>
</dbReference>
<dbReference type="InterPro" id="IPR016024">
    <property type="entry name" value="ARM-type_fold"/>
</dbReference>
<dbReference type="Pfam" id="PF04063">
    <property type="entry name" value="DUF383"/>
    <property type="match status" value="1"/>
</dbReference>
<dbReference type="STRING" id="933852.A0A0C2XVW9"/>
<dbReference type="PANTHER" id="PTHR13387:SF9">
    <property type="entry name" value="PROTEIN HGH1 HOMOLOG"/>
    <property type="match status" value="1"/>
</dbReference>
<evidence type="ECO:0000313" key="6">
    <source>
        <dbReference type="Proteomes" id="UP000054097"/>
    </source>
</evidence>
<proteinExistence type="inferred from homology"/>
<organism evidence="5 6">
    <name type="scientific">Serendipita vermifera MAFF 305830</name>
    <dbReference type="NCBI Taxonomy" id="933852"/>
    <lineage>
        <taxon>Eukaryota</taxon>
        <taxon>Fungi</taxon>
        <taxon>Dikarya</taxon>
        <taxon>Basidiomycota</taxon>
        <taxon>Agaricomycotina</taxon>
        <taxon>Agaricomycetes</taxon>
        <taxon>Sebacinales</taxon>
        <taxon>Serendipitaceae</taxon>
        <taxon>Serendipita</taxon>
    </lineage>
</organism>
<evidence type="ECO:0000259" key="4">
    <source>
        <dbReference type="Pfam" id="PF04064"/>
    </source>
</evidence>
<dbReference type="OrthoDB" id="338814at2759"/>
<dbReference type="Pfam" id="PF04064">
    <property type="entry name" value="DUF384"/>
    <property type="match status" value="1"/>
</dbReference>
<dbReference type="EMBL" id="KN824279">
    <property type="protein sequence ID" value="KIM33022.1"/>
    <property type="molecule type" value="Genomic_DNA"/>
</dbReference>
<dbReference type="InterPro" id="IPR007205">
    <property type="entry name" value="Protein_HGH1_N"/>
</dbReference>
<reference evidence="6" key="2">
    <citation type="submission" date="2015-01" db="EMBL/GenBank/DDBJ databases">
        <title>Evolutionary Origins and Diversification of the Mycorrhizal Mutualists.</title>
        <authorList>
            <consortium name="DOE Joint Genome Institute"/>
            <consortium name="Mycorrhizal Genomics Consortium"/>
            <person name="Kohler A."/>
            <person name="Kuo A."/>
            <person name="Nagy L.G."/>
            <person name="Floudas D."/>
            <person name="Copeland A."/>
            <person name="Barry K.W."/>
            <person name="Cichocki N."/>
            <person name="Veneault-Fourrey C."/>
            <person name="LaButti K."/>
            <person name="Lindquist E.A."/>
            <person name="Lipzen A."/>
            <person name="Lundell T."/>
            <person name="Morin E."/>
            <person name="Murat C."/>
            <person name="Riley R."/>
            <person name="Ohm R."/>
            <person name="Sun H."/>
            <person name="Tunlid A."/>
            <person name="Henrissat B."/>
            <person name="Grigoriev I.V."/>
            <person name="Hibbett D.S."/>
            <person name="Martin F."/>
        </authorList>
    </citation>
    <scope>NUCLEOTIDE SEQUENCE [LARGE SCALE GENOMIC DNA]</scope>
    <source>
        <strain evidence="6">MAFF 305830</strain>
    </source>
</reference>
<dbReference type="InterPro" id="IPR007206">
    <property type="entry name" value="Protein_HGH1_C"/>
</dbReference>
<evidence type="ECO:0000259" key="3">
    <source>
        <dbReference type="Pfam" id="PF04063"/>
    </source>
</evidence>
<dbReference type="SUPFAM" id="SSF48371">
    <property type="entry name" value="ARM repeat"/>
    <property type="match status" value="1"/>
</dbReference>
<gene>
    <name evidence="5" type="ORF">M408DRAFT_326691</name>
</gene>
<accession>A0A0C2XVW9</accession>
<feature type="compositionally biased region" description="Acidic residues" evidence="2">
    <location>
        <begin position="415"/>
        <end position="425"/>
    </location>
</feature>
<evidence type="ECO:0000256" key="2">
    <source>
        <dbReference type="SAM" id="MobiDB-lite"/>
    </source>
</evidence>
<dbReference type="PANTHER" id="PTHR13387">
    <property type="entry name" value="PROTEIN HGH1 HOMOLOG"/>
    <property type="match status" value="1"/>
</dbReference>
<feature type="region of interest" description="Disordered" evidence="2">
    <location>
        <begin position="395"/>
        <end position="425"/>
    </location>
</feature>
<feature type="domain" description="Protein HGH1 C-terminal" evidence="4">
    <location>
        <begin position="346"/>
        <end position="399"/>
    </location>
</feature>